<keyword evidence="9" id="KW-0963">Cytoplasm</keyword>
<evidence type="ECO:0000256" key="8">
    <source>
        <dbReference type="ARBA" id="ARBA00022833"/>
    </source>
</evidence>
<dbReference type="InterPro" id="IPR029071">
    <property type="entry name" value="Ubiquitin-like_domsf"/>
</dbReference>
<evidence type="ECO:0000256" key="4">
    <source>
        <dbReference type="ARBA" id="ARBA00022771"/>
    </source>
</evidence>
<feature type="domain" description="OTU" evidence="11">
    <location>
        <begin position="134"/>
        <end position="253"/>
    </location>
</feature>
<feature type="domain" description="Ubiquitin-like" evidence="10">
    <location>
        <begin position="1"/>
        <end position="74"/>
    </location>
</feature>
<proteinExistence type="predicted"/>
<dbReference type="InterPro" id="IPR048857">
    <property type="entry name" value="OTU1_Ubl"/>
</dbReference>
<evidence type="ECO:0000256" key="3">
    <source>
        <dbReference type="ARBA" id="ARBA00022723"/>
    </source>
</evidence>
<dbReference type="OrthoDB" id="65596at2759"/>
<accession>A0A1X7UIK4</accession>
<dbReference type="PANTHER" id="PTHR13312:SF0">
    <property type="entry name" value="UBIQUITIN THIOESTERASE OTU1"/>
    <property type="match status" value="1"/>
</dbReference>
<dbReference type="InterPro" id="IPR038765">
    <property type="entry name" value="Papain-like_cys_pep_sf"/>
</dbReference>
<dbReference type="EC" id="3.4.19.12" evidence="9"/>
<dbReference type="InParanoid" id="A0A1X7UIK4"/>
<sequence length="326" mass="36107">MVVRLQCKTGRFILSNIKSSTTLKDLQAAIKDKTDVPPEQQKILHSYPPKEIESYDSKLTMADIGIKDGDTVTLQELQQPRGHRPKKQRQPVAQLEADKDVLITGESKVISNDTPSGPQSSSSSSSVSIAIGELKRKVVPADNSCLFASVNILVNGNTPSYELREIVSSVIASQPHKYTDAMLGRPRDEYVQWILKDVSWGGGIELLIFSNFYEIELVVVDIQTLRLDRFGKGYSSKGFLIYDGIHYDPLVLLSPNGTILQRLFSQSNESITESALAIARDCNQARQFTDLSNFSLRCLVCNELLKGSSDAQEHATKTGHTNFSEV</sequence>
<dbReference type="GO" id="GO:0036503">
    <property type="term" value="P:ERAD pathway"/>
    <property type="evidence" value="ECO:0007669"/>
    <property type="project" value="TreeGrafter"/>
</dbReference>
<dbReference type="CDD" id="cd17059">
    <property type="entry name" value="Ubl_OTU1"/>
    <property type="match status" value="1"/>
</dbReference>
<dbReference type="Gene3D" id="3.90.70.80">
    <property type="match status" value="1"/>
</dbReference>
<dbReference type="PROSITE" id="PS50802">
    <property type="entry name" value="OTU"/>
    <property type="match status" value="1"/>
</dbReference>
<evidence type="ECO:0000313" key="12">
    <source>
        <dbReference type="EnsemblMetazoa" id="Aqu2.1.27301_001"/>
    </source>
</evidence>
<keyword evidence="2" id="KW-0645">Protease</keyword>
<dbReference type="InterPro" id="IPR003323">
    <property type="entry name" value="OTU_dom"/>
</dbReference>
<comment type="subcellular location">
    <subcellularLocation>
        <location evidence="9">Cytoplasm</location>
    </subcellularLocation>
</comment>
<evidence type="ECO:0000256" key="2">
    <source>
        <dbReference type="ARBA" id="ARBA00022670"/>
    </source>
</evidence>
<dbReference type="SUPFAM" id="SSF54236">
    <property type="entry name" value="Ubiquitin-like"/>
    <property type="match status" value="1"/>
</dbReference>
<dbReference type="PANTHER" id="PTHR13312">
    <property type="entry name" value="HIV-INDUCED PROTEIN-7-LIKE PROTEASE"/>
    <property type="match status" value="1"/>
</dbReference>
<reference evidence="12" key="1">
    <citation type="submission" date="2017-05" db="UniProtKB">
        <authorList>
            <consortium name="EnsemblMetazoa"/>
        </authorList>
    </citation>
    <scope>IDENTIFICATION</scope>
</reference>
<evidence type="ECO:0000256" key="6">
    <source>
        <dbReference type="ARBA" id="ARBA00022801"/>
    </source>
</evidence>
<dbReference type="Pfam" id="PF24560">
    <property type="entry name" value="zf-C2H2_OTU1_C"/>
    <property type="match status" value="1"/>
</dbReference>
<comment type="function">
    <text evidence="9">Hydrolase that can remove conjugated ubiquitin from proteins and may therefore play an important regulatory role at the level of protein turnover by preventing degradation.</text>
</comment>
<dbReference type="InterPro" id="IPR057766">
    <property type="entry name" value="Znf-C2H2_OTU1-like_C"/>
</dbReference>
<dbReference type="AlphaFoldDB" id="A0A1X7UIK4"/>
<evidence type="ECO:0000256" key="1">
    <source>
        <dbReference type="ARBA" id="ARBA00000707"/>
    </source>
</evidence>
<dbReference type="FunCoup" id="A0A1X7UIK4">
    <property type="interactions" value="406"/>
</dbReference>
<dbReference type="Pfam" id="PF21403">
    <property type="entry name" value="OTU1_UBXL"/>
    <property type="match status" value="1"/>
</dbReference>
<evidence type="ECO:0000256" key="9">
    <source>
        <dbReference type="RuleBase" id="RU367104"/>
    </source>
</evidence>
<keyword evidence="8" id="KW-0862">Zinc</keyword>
<dbReference type="PROSITE" id="PS50053">
    <property type="entry name" value="UBIQUITIN_2"/>
    <property type="match status" value="1"/>
</dbReference>
<dbReference type="GO" id="GO:0016579">
    <property type="term" value="P:protein deubiquitination"/>
    <property type="evidence" value="ECO:0007669"/>
    <property type="project" value="TreeGrafter"/>
</dbReference>
<dbReference type="Gene3D" id="3.10.20.90">
    <property type="entry name" value="Phosphatidylinositol 3-kinase Catalytic Subunit, Chain A, domain 1"/>
    <property type="match status" value="1"/>
</dbReference>
<dbReference type="EnsemblMetazoa" id="Aqu2.1.27301_001">
    <property type="protein sequence ID" value="Aqu2.1.27301_001"/>
    <property type="gene ID" value="Aqu2.1.27301"/>
</dbReference>
<evidence type="ECO:0000259" key="10">
    <source>
        <dbReference type="PROSITE" id="PS50053"/>
    </source>
</evidence>
<dbReference type="SUPFAM" id="SSF54001">
    <property type="entry name" value="Cysteine proteinases"/>
    <property type="match status" value="1"/>
</dbReference>
<dbReference type="GO" id="GO:0005634">
    <property type="term" value="C:nucleus"/>
    <property type="evidence" value="ECO:0007669"/>
    <property type="project" value="TreeGrafter"/>
</dbReference>
<evidence type="ECO:0000259" key="11">
    <source>
        <dbReference type="PROSITE" id="PS50802"/>
    </source>
</evidence>
<comment type="catalytic activity">
    <reaction evidence="1 9">
        <text>Thiol-dependent hydrolysis of ester, thioester, amide, peptide and isopeptide bonds formed by the C-terminal Gly of ubiquitin (a 76-residue protein attached to proteins as an intracellular targeting signal).</text>
        <dbReference type="EC" id="3.4.19.12"/>
    </reaction>
</comment>
<evidence type="ECO:0000256" key="5">
    <source>
        <dbReference type="ARBA" id="ARBA00022786"/>
    </source>
</evidence>
<dbReference type="GO" id="GO:0005829">
    <property type="term" value="C:cytosol"/>
    <property type="evidence" value="ECO:0007669"/>
    <property type="project" value="TreeGrafter"/>
</dbReference>
<keyword evidence="5 9" id="KW-0833">Ubl conjugation pathway</keyword>
<keyword evidence="7 9" id="KW-0788">Thiol protease</keyword>
<dbReference type="GO" id="GO:0008270">
    <property type="term" value="F:zinc ion binding"/>
    <property type="evidence" value="ECO:0007669"/>
    <property type="project" value="UniProtKB-KW"/>
</dbReference>
<dbReference type="eggNOG" id="KOG3288">
    <property type="taxonomic scope" value="Eukaryota"/>
</dbReference>
<keyword evidence="4" id="KW-0863">Zinc-finger</keyword>
<dbReference type="CDD" id="cd22745">
    <property type="entry name" value="OTU_OTU1"/>
    <property type="match status" value="1"/>
</dbReference>
<evidence type="ECO:0000256" key="7">
    <source>
        <dbReference type="ARBA" id="ARBA00022807"/>
    </source>
</evidence>
<organism evidence="12">
    <name type="scientific">Amphimedon queenslandica</name>
    <name type="common">Sponge</name>
    <dbReference type="NCBI Taxonomy" id="400682"/>
    <lineage>
        <taxon>Eukaryota</taxon>
        <taxon>Metazoa</taxon>
        <taxon>Porifera</taxon>
        <taxon>Demospongiae</taxon>
        <taxon>Heteroscleromorpha</taxon>
        <taxon>Haplosclerida</taxon>
        <taxon>Niphatidae</taxon>
        <taxon>Amphimedon</taxon>
    </lineage>
</organism>
<keyword evidence="3" id="KW-0479">Metal-binding</keyword>
<protein>
    <recommendedName>
        <fullName evidence="9">Ubiquitin thioesterase OTU</fullName>
        <ecNumber evidence="9">3.4.19.12</ecNumber>
    </recommendedName>
</protein>
<dbReference type="GO" id="GO:0004843">
    <property type="term" value="F:cysteine-type deubiquitinase activity"/>
    <property type="evidence" value="ECO:0007669"/>
    <property type="project" value="UniProtKB-UniRule"/>
</dbReference>
<dbReference type="STRING" id="400682.A0A1X7UIK4"/>
<name>A0A1X7UIK4_AMPQE</name>
<dbReference type="InterPro" id="IPR000626">
    <property type="entry name" value="Ubiquitin-like_dom"/>
</dbReference>
<dbReference type="GO" id="GO:0030968">
    <property type="term" value="P:endoplasmic reticulum unfolded protein response"/>
    <property type="evidence" value="ECO:0007669"/>
    <property type="project" value="TreeGrafter"/>
</dbReference>
<keyword evidence="6 9" id="KW-0378">Hydrolase</keyword>